<protein>
    <submittedName>
        <fullName evidence="1">Uncharacterized protein</fullName>
    </submittedName>
</protein>
<accession>A0A9Q3JU28</accession>
<gene>
    <name evidence="1" type="ORF">O181_107974</name>
</gene>
<proteinExistence type="predicted"/>
<comment type="caution">
    <text evidence="1">The sequence shown here is derived from an EMBL/GenBank/DDBJ whole genome shotgun (WGS) entry which is preliminary data.</text>
</comment>
<keyword evidence="2" id="KW-1185">Reference proteome</keyword>
<evidence type="ECO:0000313" key="1">
    <source>
        <dbReference type="EMBL" id="MBW0568259.1"/>
    </source>
</evidence>
<dbReference type="EMBL" id="AVOT02082300">
    <property type="protein sequence ID" value="MBW0568259.1"/>
    <property type="molecule type" value="Genomic_DNA"/>
</dbReference>
<sequence length="164" mass="18861">MGDAIREQSDDDQYPREELLMEYQEEKRLDIQDIQLEAGIPQETANKNLCKHTQDSQAFLVTPTKVMAYIHGTATKITVCIENYPHPLIIGSVVFHTFLPVSRNFLKIKSLKIKITMNNSGNQHSKDMIKKSHTPRNNLNSREKWKNLALIIEITNISLQSNEK</sequence>
<dbReference type="Proteomes" id="UP000765509">
    <property type="component" value="Unassembled WGS sequence"/>
</dbReference>
<reference evidence="1" key="1">
    <citation type="submission" date="2021-03" db="EMBL/GenBank/DDBJ databases">
        <title>Draft genome sequence of rust myrtle Austropuccinia psidii MF-1, a brazilian biotype.</title>
        <authorList>
            <person name="Quecine M.C."/>
            <person name="Pachon D.M.R."/>
            <person name="Bonatelli M.L."/>
            <person name="Correr F.H."/>
            <person name="Franceschini L.M."/>
            <person name="Leite T.F."/>
            <person name="Margarido G.R.A."/>
            <person name="Almeida C.A."/>
            <person name="Ferrarezi J.A."/>
            <person name="Labate C.A."/>
        </authorList>
    </citation>
    <scope>NUCLEOTIDE SEQUENCE</scope>
    <source>
        <strain evidence="1">MF-1</strain>
    </source>
</reference>
<evidence type="ECO:0000313" key="2">
    <source>
        <dbReference type="Proteomes" id="UP000765509"/>
    </source>
</evidence>
<dbReference type="AlphaFoldDB" id="A0A9Q3JU28"/>
<name>A0A9Q3JU28_9BASI</name>
<organism evidence="1 2">
    <name type="scientific">Austropuccinia psidii MF-1</name>
    <dbReference type="NCBI Taxonomy" id="1389203"/>
    <lineage>
        <taxon>Eukaryota</taxon>
        <taxon>Fungi</taxon>
        <taxon>Dikarya</taxon>
        <taxon>Basidiomycota</taxon>
        <taxon>Pucciniomycotina</taxon>
        <taxon>Pucciniomycetes</taxon>
        <taxon>Pucciniales</taxon>
        <taxon>Sphaerophragmiaceae</taxon>
        <taxon>Austropuccinia</taxon>
    </lineage>
</organism>